<dbReference type="Proteomes" id="UP000185161">
    <property type="component" value="Chromosome"/>
</dbReference>
<dbReference type="Pfam" id="PF13413">
    <property type="entry name" value="HTH_25"/>
    <property type="match status" value="1"/>
</dbReference>
<evidence type="ECO:0000313" key="7">
    <source>
        <dbReference type="Proteomes" id="UP000286681"/>
    </source>
</evidence>
<feature type="compositionally biased region" description="Polar residues" evidence="1">
    <location>
        <begin position="294"/>
        <end position="311"/>
    </location>
</feature>
<dbReference type="Gene3D" id="1.10.260.40">
    <property type="entry name" value="lambda repressor-like DNA-binding domains"/>
    <property type="match status" value="1"/>
</dbReference>
<feature type="transmembrane region" description="Helical" evidence="2">
    <location>
        <begin position="113"/>
        <end position="133"/>
    </location>
</feature>
<keyword evidence="2" id="KW-0472">Membrane</keyword>
<keyword evidence="2" id="KW-0812">Transmembrane</keyword>
<sequence length="311" mass="32383">MDGEPGETPTLFPEKVGEKLRDARLAQGLELSDIAARTRIPLRHLEAIETSDYSGLPSPTYAVGFVKSYARAIGADEVALAKELRAETSSMFAAREAYETYDPEDPVREPSSGLVWAGAVIAVLLLAALALWYGTDLFRSSGTPEPEPLPTETPLAVPAATPSPAAPANGGQVTLTATEPVWLRIYDASGTRLFEKEMAAGERYDVPQNANGPMINLGRPEAIRVTVNGSDVAPLGTPGRAIKDVPISAAALQARGSGATPAATPTPAAAATPANRSSRPLPPAFRPAFDPPAQSQTVDPLTPAGGNSTAP</sequence>
<dbReference type="EMBL" id="CP018820">
    <property type="protein sequence ID" value="APR51880.1"/>
    <property type="molecule type" value="Genomic_DNA"/>
</dbReference>
<feature type="compositionally biased region" description="Low complexity" evidence="1">
    <location>
        <begin position="152"/>
        <end position="168"/>
    </location>
</feature>
<dbReference type="AlphaFoldDB" id="A0A1L6J8K1"/>
<proteinExistence type="predicted"/>
<keyword evidence="6" id="KW-1185">Reference proteome</keyword>
<accession>A0A1L6J8K1</accession>
<dbReference type="InterPro" id="IPR010982">
    <property type="entry name" value="Lambda_DNA-bd_dom_sf"/>
</dbReference>
<dbReference type="InterPro" id="IPR025194">
    <property type="entry name" value="RodZ-like_C"/>
</dbReference>
<reference evidence="4" key="1">
    <citation type="submission" date="2016-12" db="EMBL/GenBank/DDBJ databases">
        <title>Whole genome sequencing of Sphingomonas koreensis.</title>
        <authorList>
            <person name="Conlan S."/>
            <person name="Thomas P.J."/>
            <person name="Mullikin J."/>
            <person name="Palmore T.N."/>
            <person name="Frank K.M."/>
            <person name="Segre J.A."/>
        </authorList>
    </citation>
    <scope>NUCLEOTIDE SEQUENCE</scope>
    <source>
        <strain evidence="4">ABOJV</strain>
    </source>
</reference>
<dbReference type="PANTHER" id="PTHR34475:SF1">
    <property type="entry name" value="CYTOSKELETON PROTEIN RODZ"/>
    <property type="match status" value="1"/>
</dbReference>
<feature type="domain" description="Cytoskeleton protein RodZ-like C-terminal" evidence="3">
    <location>
        <begin position="174"/>
        <end position="242"/>
    </location>
</feature>
<evidence type="ECO:0000259" key="3">
    <source>
        <dbReference type="Pfam" id="PF13464"/>
    </source>
</evidence>
<dbReference type="CDD" id="cd00093">
    <property type="entry name" value="HTH_XRE"/>
    <property type="match status" value="1"/>
</dbReference>
<feature type="region of interest" description="Disordered" evidence="1">
    <location>
        <begin position="141"/>
        <end position="172"/>
    </location>
</feature>
<dbReference type="STRING" id="93064.BRX40_05025"/>
<evidence type="ECO:0000313" key="5">
    <source>
        <dbReference type="EMBL" id="RSV08087.1"/>
    </source>
</evidence>
<dbReference type="GeneID" id="44131919"/>
<name>A0A1L6J8K1_9SPHN</name>
<dbReference type="OrthoDB" id="9790252at2"/>
<evidence type="ECO:0000256" key="2">
    <source>
        <dbReference type="SAM" id="Phobius"/>
    </source>
</evidence>
<evidence type="ECO:0000313" key="6">
    <source>
        <dbReference type="Proteomes" id="UP000185161"/>
    </source>
</evidence>
<evidence type="ECO:0000313" key="4">
    <source>
        <dbReference type="EMBL" id="APR51880.1"/>
    </source>
</evidence>
<dbReference type="InterPro" id="IPR050400">
    <property type="entry name" value="Bact_Cytoskel_RodZ"/>
</dbReference>
<keyword evidence="2" id="KW-1133">Transmembrane helix</keyword>
<dbReference type="KEGG" id="skr:BRX40_05025"/>
<dbReference type="RefSeq" id="WP_075150866.1">
    <property type="nucleotide sequence ID" value="NZ_CP018820.1"/>
</dbReference>
<dbReference type="InterPro" id="IPR001387">
    <property type="entry name" value="Cro/C1-type_HTH"/>
</dbReference>
<reference evidence="6" key="2">
    <citation type="submission" date="2016-12" db="EMBL/GenBank/DDBJ databases">
        <title>Whole genome sequencing of Sphingomonas sp. ABOJV.</title>
        <authorList>
            <person name="Conlan S."/>
            <person name="Thomas P.J."/>
            <person name="Mullikin J."/>
            <person name="Palmore T.N."/>
            <person name="Frank K.M."/>
            <person name="Segre J.A."/>
        </authorList>
    </citation>
    <scope>NUCLEOTIDE SEQUENCE [LARGE SCALE GENOMIC DNA]</scope>
    <source>
        <strain evidence="6">ABOJV</strain>
    </source>
</reference>
<protein>
    <submittedName>
        <fullName evidence="5">Helix-turn-helix domain-containing protein</fullName>
    </submittedName>
</protein>
<dbReference type="GO" id="GO:0003677">
    <property type="term" value="F:DNA binding"/>
    <property type="evidence" value="ECO:0007669"/>
    <property type="project" value="InterPro"/>
</dbReference>
<dbReference type="Proteomes" id="UP000286681">
    <property type="component" value="Unassembled WGS sequence"/>
</dbReference>
<reference evidence="5 7" key="3">
    <citation type="submission" date="2018-07" db="EMBL/GenBank/DDBJ databases">
        <title>Genomic and Epidemiologic Investigation of an Indolent Hospital Outbreak.</title>
        <authorList>
            <person name="Johnson R.C."/>
            <person name="Deming C."/>
            <person name="Conlan S."/>
            <person name="Zellmer C.J."/>
            <person name="Michelin A.V."/>
            <person name="Lee-Lin S."/>
            <person name="Thomas P.J."/>
            <person name="Park M."/>
            <person name="Weingarten R.A."/>
            <person name="Less J."/>
            <person name="Dekker J.P."/>
            <person name="Frank K.M."/>
            <person name="Musser K.A."/>
            <person name="Mcquiston J.R."/>
            <person name="Henderson D.K."/>
            <person name="Lau A.F."/>
            <person name="Palmore T.N."/>
            <person name="Segre J.A."/>
        </authorList>
    </citation>
    <scope>NUCLEOTIDE SEQUENCE [LARGE SCALE GENOMIC DNA]</scope>
    <source>
        <strain evidence="5 7">SK-NIH.Env10_0317</strain>
    </source>
</reference>
<dbReference type="Pfam" id="PF13464">
    <property type="entry name" value="RodZ_C"/>
    <property type="match status" value="1"/>
</dbReference>
<dbReference type="PANTHER" id="PTHR34475">
    <property type="match status" value="1"/>
</dbReference>
<dbReference type="EMBL" id="QQWO01000001">
    <property type="protein sequence ID" value="RSV08087.1"/>
    <property type="molecule type" value="Genomic_DNA"/>
</dbReference>
<gene>
    <name evidence="4" type="ORF">BRX40_05025</name>
    <name evidence="5" type="ORF">CA257_00985</name>
</gene>
<organism evidence="4 6">
    <name type="scientific">Sphingomonas koreensis</name>
    <dbReference type="NCBI Taxonomy" id="93064"/>
    <lineage>
        <taxon>Bacteria</taxon>
        <taxon>Pseudomonadati</taxon>
        <taxon>Pseudomonadota</taxon>
        <taxon>Alphaproteobacteria</taxon>
        <taxon>Sphingomonadales</taxon>
        <taxon>Sphingomonadaceae</taxon>
        <taxon>Sphingomonas</taxon>
    </lineage>
</organism>
<feature type="region of interest" description="Disordered" evidence="1">
    <location>
        <begin position="256"/>
        <end position="311"/>
    </location>
</feature>
<evidence type="ECO:0000256" key="1">
    <source>
        <dbReference type="SAM" id="MobiDB-lite"/>
    </source>
</evidence>
<feature type="compositionally biased region" description="Low complexity" evidence="1">
    <location>
        <begin position="259"/>
        <end position="279"/>
    </location>
</feature>